<feature type="transmembrane region" description="Helical" evidence="9">
    <location>
        <begin position="12"/>
        <end position="32"/>
    </location>
</feature>
<evidence type="ECO:0000313" key="12">
    <source>
        <dbReference type="EMBL" id="MBF5057551.1"/>
    </source>
</evidence>
<dbReference type="NCBIfam" id="TIGR01707">
    <property type="entry name" value="gspI"/>
    <property type="match status" value="1"/>
</dbReference>
<comment type="caution">
    <text evidence="12">The sequence shown here is derived from an EMBL/GenBank/DDBJ whole genome shotgun (WGS) entry which is preliminary data.</text>
</comment>
<feature type="compositionally biased region" description="Gly residues" evidence="10">
    <location>
        <begin position="139"/>
        <end position="156"/>
    </location>
</feature>
<comment type="subcellular location">
    <subcellularLocation>
        <location evidence="1 9">Cell inner membrane</location>
        <topology evidence="1 9">Single-pass membrane protein</topology>
    </subcellularLocation>
</comment>
<dbReference type="Pfam" id="PF02501">
    <property type="entry name" value="T2SSI"/>
    <property type="match status" value="1"/>
</dbReference>
<feature type="region of interest" description="Disordered" evidence="10">
    <location>
        <begin position="128"/>
        <end position="156"/>
    </location>
</feature>
<keyword evidence="6 9" id="KW-0812">Transmembrane</keyword>
<dbReference type="PROSITE" id="PS00409">
    <property type="entry name" value="PROKAR_NTER_METHYL"/>
    <property type="match status" value="1"/>
</dbReference>
<dbReference type="InterPro" id="IPR003413">
    <property type="entry name" value="T2SS_GspI_C"/>
</dbReference>
<keyword evidence="8 9" id="KW-0472">Membrane</keyword>
<dbReference type="PANTHER" id="PTHR38779:SF2">
    <property type="entry name" value="TYPE II SECRETION SYSTEM PROTEIN I-RELATED"/>
    <property type="match status" value="1"/>
</dbReference>
<evidence type="ECO:0000256" key="9">
    <source>
        <dbReference type="RuleBase" id="RU368030"/>
    </source>
</evidence>
<dbReference type="RefSeq" id="WP_194865744.1">
    <property type="nucleotide sequence ID" value="NZ_ARXX01000049.1"/>
</dbReference>
<keyword evidence="3" id="KW-1003">Cell membrane</keyword>
<dbReference type="Proteomes" id="UP000662703">
    <property type="component" value="Unassembled WGS sequence"/>
</dbReference>
<gene>
    <name evidence="12" type="ORF">Y5W_02845</name>
</gene>
<feature type="domain" description="Type II secretion system protein GspI C-terminal" evidence="11">
    <location>
        <begin position="48"/>
        <end position="126"/>
    </location>
</feature>
<comment type="function">
    <text evidence="9">Component of the type II secretion system required for the energy-dependent secretion of extracellular factors such as proteases and toxins from the periplasm.</text>
</comment>
<organism evidence="12 13">
    <name type="scientific">Alloalcanivorax profundimaris</name>
    <dbReference type="NCBI Taxonomy" id="2735259"/>
    <lineage>
        <taxon>Bacteria</taxon>
        <taxon>Pseudomonadati</taxon>
        <taxon>Pseudomonadota</taxon>
        <taxon>Gammaproteobacteria</taxon>
        <taxon>Oceanospirillales</taxon>
        <taxon>Alcanivoracaceae</taxon>
        <taxon>Alloalcanivorax</taxon>
    </lineage>
</organism>
<dbReference type="InterPro" id="IPR012902">
    <property type="entry name" value="N_methyl_site"/>
</dbReference>
<comment type="similarity">
    <text evidence="2 9">Belongs to the GSP I family.</text>
</comment>
<dbReference type="PANTHER" id="PTHR38779">
    <property type="entry name" value="TYPE II SECRETION SYSTEM PROTEIN I-RELATED"/>
    <property type="match status" value="1"/>
</dbReference>
<comment type="PTM">
    <text evidence="9">Cleaved by prepilin peptidase.</text>
</comment>
<protein>
    <recommendedName>
        <fullName evidence="9">Type II secretion system protein I</fullName>
        <shortName evidence="9">T2SS minor pseudopilin I</shortName>
    </recommendedName>
</protein>
<accession>A0ABS0ATV4</accession>
<dbReference type="InterPro" id="IPR010052">
    <property type="entry name" value="T2SS_protein-GspI"/>
</dbReference>
<dbReference type="SUPFAM" id="SSF54523">
    <property type="entry name" value="Pili subunits"/>
    <property type="match status" value="1"/>
</dbReference>
<evidence type="ECO:0000313" key="13">
    <source>
        <dbReference type="Proteomes" id="UP000662703"/>
    </source>
</evidence>
<evidence type="ECO:0000256" key="1">
    <source>
        <dbReference type="ARBA" id="ARBA00004377"/>
    </source>
</evidence>
<proteinExistence type="inferred from homology"/>
<evidence type="ECO:0000256" key="5">
    <source>
        <dbReference type="ARBA" id="ARBA00022519"/>
    </source>
</evidence>
<evidence type="ECO:0000256" key="2">
    <source>
        <dbReference type="ARBA" id="ARBA00008358"/>
    </source>
</evidence>
<dbReference type="Gene3D" id="3.30.1300.30">
    <property type="entry name" value="GSPII I/J protein-like"/>
    <property type="match status" value="1"/>
</dbReference>
<evidence type="ECO:0000256" key="7">
    <source>
        <dbReference type="ARBA" id="ARBA00022989"/>
    </source>
</evidence>
<keyword evidence="7 9" id="KW-1133">Transmembrane helix</keyword>
<comment type="subunit">
    <text evidence="9">Type II secretion is composed of four main components: the outer membrane complex, the inner membrane complex, the cytoplasmic secretion ATPase and the periplasm-spanning pseudopilus.</text>
</comment>
<dbReference type="EMBL" id="ARXX01000049">
    <property type="protein sequence ID" value="MBF5057551.1"/>
    <property type="molecule type" value="Genomic_DNA"/>
</dbReference>
<evidence type="ECO:0000259" key="11">
    <source>
        <dbReference type="Pfam" id="PF02501"/>
    </source>
</evidence>
<dbReference type="NCBIfam" id="TIGR02532">
    <property type="entry name" value="IV_pilin_GFxxxE"/>
    <property type="match status" value="1"/>
</dbReference>
<name>A0ABS0ATV4_9GAMM</name>
<dbReference type="Pfam" id="PF07963">
    <property type="entry name" value="N_methyl"/>
    <property type="match status" value="1"/>
</dbReference>
<keyword evidence="5 9" id="KW-0997">Cell inner membrane</keyword>
<reference evidence="12 13" key="1">
    <citation type="submission" date="2012-09" db="EMBL/GenBank/DDBJ databases">
        <title>Genome Sequence of alkane-degrading Bacterium Alcanivorax sp. 521-1.</title>
        <authorList>
            <person name="Lai Q."/>
            <person name="Shao Z."/>
        </authorList>
    </citation>
    <scope>NUCLEOTIDE SEQUENCE [LARGE SCALE GENOMIC DNA]</scope>
    <source>
        <strain evidence="12 13">521-1</strain>
    </source>
</reference>
<evidence type="ECO:0000256" key="8">
    <source>
        <dbReference type="ARBA" id="ARBA00023136"/>
    </source>
</evidence>
<keyword evidence="13" id="KW-1185">Reference proteome</keyword>
<dbReference type="InterPro" id="IPR045584">
    <property type="entry name" value="Pilin-like"/>
</dbReference>
<sequence length="156" mass="16850">MTRFAGRRHQGGFTLVEVVLAVAILALAMVALSQTLGASAVAYRSIDDTRRAYMVAADKLVEMQVYQQWPETGTNDTTVTRGDREWWVRSTVSAGPYPDTRRVDIEVGEIIDDQQRDPMYTLASLIGRPADDNNQFQQPGGGGGADGGGSQDLTGG</sequence>
<evidence type="ECO:0000256" key="6">
    <source>
        <dbReference type="ARBA" id="ARBA00022692"/>
    </source>
</evidence>
<evidence type="ECO:0000256" key="4">
    <source>
        <dbReference type="ARBA" id="ARBA00022481"/>
    </source>
</evidence>
<evidence type="ECO:0000256" key="10">
    <source>
        <dbReference type="SAM" id="MobiDB-lite"/>
    </source>
</evidence>
<evidence type="ECO:0000256" key="3">
    <source>
        <dbReference type="ARBA" id="ARBA00022475"/>
    </source>
</evidence>
<keyword evidence="4 9" id="KW-0488">Methylation</keyword>